<proteinExistence type="predicted"/>
<reference evidence="1 2" key="1">
    <citation type="journal article" date="2018" name="Int. J. Syst. Evol. Microbiol.">
        <title>Adhaeribacter swui sp. nov., isolated from wet mud.</title>
        <authorList>
            <person name="Kim D.U."/>
            <person name="Kim K.W."/>
            <person name="Kang M.S."/>
            <person name="Kim J.Y."/>
            <person name="Jang J.H."/>
            <person name="Kim M.K."/>
        </authorList>
    </citation>
    <scope>NUCLEOTIDE SEQUENCE [LARGE SCALE GENOMIC DNA]</scope>
    <source>
        <strain evidence="1 2">KCTC 52873</strain>
    </source>
</reference>
<evidence type="ECO:0000313" key="1">
    <source>
        <dbReference type="EMBL" id="QNF32112.1"/>
    </source>
</evidence>
<protein>
    <submittedName>
        <fullName evidence="1">Uncharacterized protein</fullName>
    </submittedName>
</protein>
<gene>
    <name evidence="1" type="ORF">HUW51_04975</name>
</gene>
<dbReference type="RefSeq" id="WP_185272893.1">
    <property type="nucleotide sequence ID" value="NZ_CP055156.1"/>
</dbReference>
<accession>A0A7G7G4M8</accession>
<dbReference type="EMBL" id="CP055156">
    <property type="protein sequence ID" value="QNF32112.1"/>
    <property type="molecule type" value="Genomic_DNA"/>
</dbReference>
<evidence type="ECO:0000313" key="2">
    <source>
        <dbReference type="Proteomes" id="UP000515237"/>
    </source>
</evidence>
<dbReference type="Proteomes" id="UP000515237">
    <property type="component" value="Chromosome"/>
</dbReference>
<organism evidence="1 2">
    <name type="scientific">Adhaeribacter swui</name>
    <dbReference type="NCBI Taxonomy" id="2086471"/>
    <lineage>
        <taxon>Bacteria</taxon>
        <taxon>Pseudomonadati</taxon>
        <taxon>Bacteroidota</taxon>
        <taxon>Cytophagia</taxon>
        <taxon>Cytophagales</taxon>
        <taxon>Hymenobacteraceae</taxon>
        <taxon>Adhaeribacter</taxon>
    </lineage>
</organism>
<dbReference type="KEGG" id="aswu:HUW51_04975"/>
<dbReference type="AlphaFoldDB" id="A0A7G7G4M8"/>
<keyword evidence="2" id="KW-1185">Reference proteome</keyword>
<name>A0A7G7G4M8_9BACT</name>
<sequence>MFANTFQQTKELAKSALQSPVYVSGDQLQNLFPADPATDVSRLLAFGLIGHRPLERTTEDKLSYFCNQNGITFRAYHENKHFVIFKPQPVNA</sequence>